<protein>
    <submittedName>
        <fullName evidence="9">Metal ABC transporter</fullName>
    </submittedName>
</protein>
<comment type="similarity">
    <text evidence="2 6">Belongs to the ABC-3 integral membrane protein family.</text>
</comment>
<keyword evidence="4 8" id="KW-1133">Transmembrane helix</keyword>
<organism evidence="9 10">
    <name type="scientific">Intrasporangium oryzae NRRL B-24470</name>
    <dbReference type="NCBI Taxonomy" id="1386089"/>
    <lineage>
        <taxon>Bacteria</taxon>
        <taxon>Bacillati</taxon>
        <taxon>Actinomycetota</taxon>
        <taxon>Actinomycetes</taxon>
        <taxon>Micrococcales</taxon>
        <taxon>Intrasporangiaceae</taxon>
        <taxon>Intrasporangium</taxon>
    </lineage>
</organism>
<evidence type="ECO:0000313" key="9">
    <source>
        <dbReference type="EMBL" id="EWT03425.1"/>
    </source>
</evidence>
<evidence type="ECO:0000256" key="3">
    <source>
        <dbReference type="ARBA" id="ARBA00022692"/>
    </source>
</evidence>
<comment type="caution">
    <text evidence="9">The sequence shown here is derived from an EMBL/GenBank/DDBJ whole genome shotgun (WGS) entry which is preliminary data.</text>
</comment>
<name>W9GBH1_9MICO</name>
<sequence length="381" mass="39727">MTDILTLDFMQRALIAALLVGTVAPMVGIFLVQRRLSLIGDGMGHVALAGVAIGLVTGQAPVLAALVAAVLAAVVIELLRARGRTNGDVALAVIFYGGIAAGVVIISRAPEGTPANLMKYLFGSILTTRQSDLWVFLGLALIVTATTWALRPRLFAVANDEEYAQAVGMPVLALNILLAVLTATTVVIAMRVVGLLLISALMIVPNAAAQLVARSFSGGVRWAIAFGLVSAVGGVALSYPLNTPSGGTIVLLAVALFVVTAVLTGTAARLARRRHDIAERHDHEHGVECGHQAVPHGDHVDYVHDGHLHAAHQGHYDEHGEHREYAEYAGHGEHEGHGEHDHGGLVPSVSPPRDGTTGTGDGSAPEVTASEAPDTTTGTRR</sequence>
<dbReference type="PANTHER" id="PTHR30477">
    <property type="entry name" value="ABC-TRANSPORTER METAL-BINDING PROTEIN"/>
    <property type="match status" value="1"/>
</dbReference>
<dbReference type="STRING" id="1386089.N865_16995"/>
<reference evidence="9 10" key="1">
    <citation type="submission" date="2013-08" db="EMBL/GenBank/DDBJ databases">
        <title>Intrasporangium oryzae NRRL B-24470.</title>
        <authorList>
            <person name="Liu H."/>
            <person name="Wang G."/>
        </authorList>
    </citation>
    <scope>NUCLEOTIDE SEQUENCE [LARGE SCALE GENOMIC DNA]</scope>
    <source>
        <strain evidence="9 10">NRRL B-24470</strain>
    </source>
</reference>
<feature type="region of interest" description="Disordered" evidence="7">
    <location>
        <begin position="332"/>
        <end position="381"/>
    </location>
</feature>
<dbReference type="InterPro" id="IPR001626">
    <property type="entry name" value="ABC_TroCD"/>
</dbReference>
<keyword evidence="6" id="KW-0813">Transport</keyword>
<feature type="transmembrane region" description="Helical" evidence="8">
    <location>
        <begin position="133"/>
        <end position="151"/>
    </location>
</feature>
<feature type="transmembrane region" description="Helical" evidence="8">
    <location>
        <begin position="12"/>
        <end position="31"/>
    </location>
</feature>
<evidence type="ECO:0000256" key="6">
    <source>
        <dbReference type="RuleBase" id="RU003943"/>
    </source>
</evidence>
<feature type="compositionally biased region" description="Basic and acidic residues" evidence="7">
    <location>
        <begin position="332"/>
        <end position="343"/>
    </location>
</feature>
<evidence type="ECO:0000256" key="2">
    <source>
        <dbReference type="ARBA" id="ARBA00008034"/>
    </source>
</evidence>
<keyword evidence="5 8" id="KW-0472">Membrane</keyword>
<dbReference type="GO" id="GO:0055085">
    <property type="term" value="P:transmembrane transport"/>
    <property type="evidence" value="ECO:0007669"/>
    <property type="project" value="InterPro"/>
</dbReference>
<dbReference type="GO" id="GO:0043190">
    <property type="term" value="C:ATP-binding cassette (ABC) transporter complex"/>
    <property type="evidence" value="ECO:0007669"/>
    <property type="project" value="InterPro"/>
</dbReference>
<feature type="transmembrane region" description="Helical" evidence="8">
    <location>
        <begin position="220"/>
        <end position="241"/>
    </location>
</feature>
<feature type="transmembrane region" description="Helical" evidence="8">
    <location>
        <begin position="62"/>
        <end position="79"/>
    </location>
</feature>
<dbReference type="CDD" id="cd06550">
    <property type="entry name" value="TM_ABC_iron-siderophores_like"/>
    <property type="match status" value="1"/>
</dbReference>
<comment type="subcellular location">
    <subcellularLocation>
        <location evidence="6">Cell membrane</location>
        <topology evidence="6">Multi-pass membrane protein</topology>
    </subcellularLocation>
    <subcellularLocation>
        <location evidence="1">Membrane</location>
        <topology evidence="1">Multi-pass membrane protein</topology>
    </subcellularLocation>
</comment>
<gene>
    <name evidence="9" type="ORF">N865_16995</name>
</gene>
<evidence type="ECO:0000256" key="7">
    <source>
        <dbReference type="SAM" id="MobiDB-lite"/>
    </source>
</evidence>
<feature type="transmembrane region" description="Helical" evidence="8">
    <location>
        <begin position="247"/>
        <end position="271"/>
    </location>
</feature>
<dbReference type="RefSeq" id="WP_084327852.1">
    <property type="nucleotide sequence ID" value="NZ_AWSA01000002.1"/>
</dbReference>
<dbReference type="OrthoDB" id="9798540at2"/>
<evidence type="ECO:0000256" key="5">
    <source>
        <dbReference type="ARBA" id="ARBA00023136"/>
    </source>
</evidence>
<dbReference type="AlphaFoldDB" id="W9GBH1"/>
<dbReference type="PATRIC" id="fig|1386089.3.peg.226"/>
<dbReference type="GO" id="GO:0010043">
    <property type="term" value="P:response to zinc ion"/>
    <property type="evidence" value="ECO:0007669"/>
    <property type="project" value="TreeGrafter"/>
</dbReference>
<dbReference type="eggNOG" id="COG1108">
    <property type="taxonomic scope" value="Bacteria"/>
</dbReference>
<evidence type="ECO:0000256" key="8">
    <source>
        <dbReference type="SAM" id="Phobius"/>
    </source>
</evidence>
<evidence type="ECO:0000256" key="1">
    <source>
        <dbReference type="ARBA" id="ARBA00004141"/>
    </source>
</evidence>
<evidence type="ECO:0000313" key="10">
    <source>
        <dbReference type="Proteomes" id="UP000019489"/>
    </source>
</evidence>
<feature type="transmembrane region" description="Helical" evidence="8">
    <location>
        <begin position="188"/>
        <end position="208"/>
    </location>
</feature>
<feature type="transmembrane region" description="Helical" evidence="8">
    <location>
        <begin position="163"/>
        <end position="182"/>
    </location>
</feature>
<dbReference type="Pfam" id="PF00950">
    <property type="entry name" value="ABC-3"/>
    <property type="match status" value="1"/>
</dbReference>
<keyword evidence="10" id="KW-1185">Reference proteome</keyword>
<dbReference type="SUPFAM" id="SSF81345">
    <property type="entry name" value="ABC transporter involved in vitamin B12 uptake, BtuC"/>
    <property type="match status" value="1"/>
</dbReference>
<keyword evidence="3 6" id="KW-0812">Transmembrane</keyword>
<evidence type="ECO:0000256" key="4">
    <source>
        <dbReference type="ARBA" id="ARBA00022989"/>
    </source>
</evidence>
<dbReference type="PANTHER" id="PTHR30477:SF0">
    <property type="entry name" value="METAL TRANSPORT SYSTEM MEMBRANE PROTEIN TM_0125-RELATED"/>
    <property type="match status" value="1"/>
</dbReference>
<dbReference type="Proteomes" id="UP000019489">
    <property type="component" value="Unassembled WGS sequence"/>
</dbReference>
<feature type="transmembrane region" description="Helical" evidence="8">
    <location>
        <begin position="91"/>
        <end position="109"/>
    </location>
</feature>
<dbReference type="EMBL" id="AWSA01000002">
    <property type="protein sequence ID" value="EWT03425.1"/>
    <property type="molecule type" value="Genomic_DNA"/>
</dbReference>
<proteinExistence type="inferred from homology"/>
<dbReference type="InterPro" id="IPR037294">
    <property type="entry name" value="ABC_BtuC-like"/>
</dbReference>
<accession>W9GBH1</accession>
<dbReference type="Gene3D" id="1.10.3470.10">
    <property type="entry name" value="ABC transporter involved in vitamin B12 uptake, BtuC"/>
    <property type="match status" value="1"/>
</dbReference>